<dbReference type="Proteomes" id="UP001347796">
    <property type="component" value="Unassembled WGS sequence"/>
</dbReference>
<dbReference type="InterPro" id="IPR021109">
    <property type="entry name" value="Peptidase_aspartic_dom_sf"/>
</dbReference>
<evidence type="ECO:0000313" key="1">
    <source>
        <dbReference type="EMBL" id="KAK6169935.1"/>
    </source>
</evidence>
<gene>
    <name evidence="1" type="ORF">SNE40_018452</name>
</gene>
<dbReference type="SUPFAM" id="SSF50630">
    <property type="entry name" value="Acid proteases"/>
    <property type="match status" value="1"/>
</dbReference>
<dbReference type="EMBL" id="JAZGQO010000014">
    <property type="protein sequence ID" value="KAK6169935.1"/>
    <property type="molecule type" value="Genomic_DNA"/>
</dbReference>
<sequence>MKFLRDIGMQNDKLEFSDLDEIVGVGGESHNILGTIKLCLEIQNNMYCQSFHVMEHLHHPLILGVDFITKYELILNFKNRTVTLGHEIEKDLQLQKPSV</sequence>
<reference evidence="1 2" key="1">
    <citation type="submission" date="2024-01" db="EMBL/GenBank/DDBJ databases">
        <title>The genome of the rayed Mediterranean limpet Patella caerulea (Linnaeus, 1758).</title>
        <authorList>
            <person name="Anh-Thu Weber A."/>
            <person name="Halstead-Nussloch G."/>
        </authorList>
    </citation>
    <scope>NUCLEOTIDE SEQUENCE [LARGE SCALE GENOMIC DNA]</scope>
    <source>
        <strain evidence="1">AATW-2023a</strain>
        <tissue evidence="1">Whole specimen</tissue>
    </source>
</reference>
<organism evidence="1 2">
    <name type="scientific">Patella caerulea</name>
    <name type="common">Rayed Mediterranean limpet</name>
    <dbReference type="NCBI Taxonomy" id="87958"/>
    <lineage>
        <taxon>Eukaryota</taxon>
        <taxon>Metazoa</taxon>
        <taxon>Spiralia</taxon>
        <taxon>Lophotrochozoa</taxon>
        <taxon>Mollusca</taxon>
        <taxon>Gastropoda</taxon>
        <taxon>Patellogastropoda</taxon>
        <taxon>Patelloidea</taxon>
        <taxon>Patellidae</taxon>
        <taxon>Patella</taxon>
    </lineage>
</organism>
<accession>A0AAN8PGJ0</accession>
<evidence type="ECO:0000313" key="2">
    <source>
        <dbReference type="Proteomes" id="UP001347796"/>
    </source>
</evidence>
<name>A0AAN8PGJ0_PATCE</name>
<dbReference type="Gene3D" id="2.40.70.10">
    <property type="entry name" value="Acid Proteases"/>
    <property type="match status" value="1"/>
</dbReference>
<dbReference type="AlphaFoldDB" id="A0AAN8PGJ0"/>
<protein>
    <submittedName>
        <fullName evidence="1">Uncharacterized protein</fullName>
    </submittedName>
</protein>
<keyword evidence="2" id="KW-1185">Reference proteome</keyword>
<comment type="caution">
    <text evidence="1">The sequence shown here is derived from an EMBL/GenBank/DDBJ whole genome shotgun (WGS) entry which is preliminary data.</text>
</comment>
<proteinExistence type="predicted"/>